<dbReference type="STRING" id="254877.A0A1V6SIP5"/>
<keyword evidence="12" id="KW-1185">Reference proteome</keyword>
<dbReference type="InterPro" id="IPR011990">
    <property type="entry name" value="TPR-like_helical_dom_sf"/>
</dbReference>
<evidence type="ECO:0000256" key="7">
    <source>
        <dbReference type="ARBA" id="ARBA00023054"/>
    </source>
</evidence>
<dbReference type="Pfam" id="PF13374">
    <property type="entry name" value="TPR_10"/>
    <property type="match status" value="2"/>
</dbReference>
<sequence length="1045" mass="116832">MGYLSRRFLPRQQVPAGNQDNPKTFSYGIKLLYGPDDGNIDIIFIHGLTGDRDATWTARVATDPWPKALLPHIIPTARILTFGYDANVADWKGVVSQNRIANHATNLLTALSTYRENDGTNERPIIFVCHSLGGLVCEDALLASNQRPEPHLRNILHYTRGIVFLGTPHHGSGLARWAEALSQSIGLVKKTNSKILGVLKRDSEVLARIQDGFHTMVKSRSAQGLPPIQITCFYEELPLPGVGLVVPQHSAILPGYIPIGIHSNHMDMTKFAGSTDPGFLAVCGEMRRWNKDAQTGSEYDATQPPAKSVLEKPGSSSQYDNNNRQHNSLGDRQKTVSGSYYEINRDQHLGTVPRKEIPFPRNDDIVDRAAIVTELDVLFQSPKSHSAALWGLGGSGKTQVALEFAWRQSEDSICSVFWVHADTHATFAQDYQAIAGKLGLPDEITGEKLLTAVRERIEILPRWLLVLDNADDLTVFGVSPAGGSLAESSSLCTYIPQGANGRVLWTSRDNRIVGTLVSVRRGIQVGRMSTDEAFCLLGKLKNGEGEISNGEESDAWKLLEELQWLPLAISQASAYMRRTSMPIQQYLSRLFLETWNISVERIRQDNEMAYKILHTIAYVNNESIPIEIMAAVDTLGNGCQERSSFETQDQVMEAITRLREFPFLSVREEEGLAQQYEIHKLVQEATRYELGVRGTEDAAYFSNAALQIITRLFPESKPNSGPETWRECERYVTHAVEVGKWAEVCERGEEVSDLLDRVSRYFHHRGRWIDSQPVNERVYELRQQMLDEKHPDTIRSLASLAAAYHAQGRYSEAEPMVVKALELRQQVLGEKHPDTISSLVHLATTYYAQGRYSEAEPMVVKALELRQQVLGEKHPGTISSLVDLAATYYARGRYSEAEPMVVKALELGQQVLGEKHPDTIRSLASLATTYHAQGRYSEAEPMEVKALELRQQVLGEKHPDTIRSLASLATTYHAQGRYSEAEPMEVKALELRQQVLGEKHPDTIRSLAHLASTYRALGRHREAETLEVKASELQEQPLDKNPDTI</sequence>
<dbReference type="SUPFAM" id="SSF53474">
    <property type="entry name" value="alpha/beta-Hydrolases"/>
    <property type="match status" value="1"/>
</dbReference>
<comment type="similarity">
    <text evidence="2">Belongs to the kinesin light chain family.</text>
</comment>
<accession>A0A1V6SIP5</accession>
<evidence type="ECO:0000256" key="1">
    <source>
        <dbReference type="ARBA" id="ARBA00004245"/>
    </source>
</evidence>
<reference evidence="12" key="1">
    <citation type="journal article" date="2017" name="Nat. Microbiol.">
        <title>Global analysis of biosynthetic gene clusters reveals vast potential of secondary metabolite production in Penicillium species.</title>
        <authorList>
            <person name="Nielsen J.C."/>
            <person name="Grijseels S."/>
            <person name="Prigent S."/>
            <person name="Ji B."/>
            <person name="Dainat J."/>
            <person name="Nielsen K.F."/>
            <person name="Frisvad J.C."/>
            <person name="Workman M."/>
            <person name="Nielsen J."/>
        </authorList>
    </citation>
    <scope>NUCLEOTIDE SEQUENCE [LARGE SCALE GENOMIC DNA]</scope>
    <source>
        <strain evidence="12">IBT 14082</strain>
    </source>
</reference>
<dbReference type="GO" id="GO:0072330">
    <property type="term" value="P:monocarboxylic acid biosynthetic process"/>
    <property type="evidence" value="ECO:0007669"/>
    <property type="project" value="UniProtKB-ARBA"/>
</dbReference>
<evidence type="ECO:0000256" key="6">
    <source>
        <dbReference type="ARBA" id="ARBA00022803"/>
    </source>
</evidence>
<dbReference type="InterPro" id="IPR019734">
    <property type="entry name" value="TPR_rpt"/>
</dbReference>
<organism evidence="11 12">
    <name type="scientific">Penicillium flavigenum</name>
    <dbReference type="NCBI Taxonomy" id="254877"/>
    <lineage>
        <taxon>Eukaryota</taxon>
        <taxon>Fungi</taxon>
        <taxon>Dikarya</taxon>
        <taxon>Ascomycota</taxon>
        <taxon>Pezizomycotina</taxon>
        <taxon>Eurotiomycetes</taxon>
        <taxon>Eurotiomycetidae</taxon>
        <taxon>Eurotiales</taxon>
        <taxon>Aspergillaceae</taxon>
        <taxon>Penicillium</taxon>
    </lineage>
</organism>
<keyword evidence="7" id="KW-0175">Coiled coil</keyword>
<proteinExistence type="inferred from homology"/>
<dbReference type="SUPFAM" id="SSF48452">
    <property type="entry name" value="TPR-like"/>
    <property type="match status" value="2"/>
</dbReference>
<dbReference type="OrthoDB" id="427518at2759"/>
<dbReference type="EMBL" id="MLQL01000045">
    <property type="protein sequence ID" value="OQE13599.1"/>
    <property type="molecule type" value="Genomic_DNA"/>
</dbReference>
<evidence type="ECO:0000256" key="9">
    <source>
        <dbReference type="ARBA" id="ARBA00023212"/>
    </source>
</evidence>
<dbReference type="GO" id="GO:0019894">
    <property type="term" value="F:kinesin binding"/>
    <property type="evidence" value="ECO:0007669"/>
    <property type="project" value="TreeGrafter"/>
</dbReference>
<evidence type="ECO:0000256" key="3">
    <source>
        <dbReference type="ARBA" id="ARBA00022490"/>
    </source>
</evidence>
<dbReference type="Pfam" id="PF13424">
    <property type="entry name" value="TPR_12"/>
    <property type="match status" value="2"/>
</dbReference>
<gene>
    <name evidence="11" type="ORF">PENFLA_c045G00723</name>
</gene>
<comment type="subcellular location">
    <subcellularLocation>
        <location evidence="1">Cytoplasm</location>
        <location evidence="1">Cytoskeleton</location>
    </subcellularLocation>
</comment>
<dbReference type="InterPro" id="IPR029058">
    <property type="entry name" value="AB_hydrolase_fold"/>
</dbReference>
<evidence type="ECO:0000313" key="11">
    <source>
        <dbReference type="EMBL" id="OQE13599.1"/>
    </source>
</evidence>
<comment type="caution">
    <text evidence="11">The sequence shown here is derived from an EMBL/GenBank/DDBJ whole genome shotgun (WGS) entry which is preliminary data.</text>
</comment>
<dbReference type="InterPro" id="IPR002151">
    <property type="entry name" value="Kinesin_light"/>
</dbReference>
<dbReference type="Gene3D" id="3.40.50.1820">
    <property type="entry name" value="alpha/beta hydrolase"/>
    <property type="match status" value="1"/>
</dbReference>
<dbReference type="GO" id="GO:0005871">
    <property type="term" value="C:kinesin complex"/>
    <property type="evidence" value="ECO:0007669"/>
    <property type="project" value="InterPro"/>
</dbReference>
<dbReference type="Gene3D" id="1.25.40.10">
    <property type="entry name" value="Tetratricopeptide repeat domain"/>
    <property type="match status" value="2"/>
</dbReference>
<name>A0A1V6SIP5_9EURO</name>
<keyword evidence="8" id="KW-0505">Motor protein</keyword>
<keyword evidence="5" id="KW-0677">Repeat</keyword>
<dbReference type="InterPro" id="IPR027417">
    <property type="entry name" value="P-loop_NTPase"/>
</dbReference>
<dbReference type="GO" id="GO:0005874">
    <property type="term" value="C:microtubule"/>
    <property type="evidence" value="ECO:0007669"/>
    <property type="project" value="UniProtKB-KW"/>
</dbReference>
<dbReference type="GO" id="GO:0007018">
    <property type="term" value="P:microtubule-based movement"/>
    <property type="evidence" value="ECO:0007669"/>
    <property type="project" value="TreeGrafter"/>
</dbReference>
<dbReference type="PANTHER" id="PTHR45783">
    <property type="entry name" value="KINESIN LIGHT CHAIN"/>
    <property type="match status" value="1"/>
</dbReference>
<keyword evidence="4" id="KW-0493">Microtubule</keyword>
<dbReference type="SMART" id="SM00028">
    <property type="entry name" value="TPR"/>
    <property type="match status" value="6"/>
</dbReference>
<keyword evidence="9" id="KW-0206">Cytoskeleton</keyword>
<evidence type="ECO:0000313" key="12">
    <source>
        <dbReference type="Proteomes" id="UP000191342"/>
    </source>
</evidence>
<dbReference type="GO" id="GO:0005737">
    <property type="term" value="C:cytoplasm"/>
    <property type="evidence" value="ECO:0007669"/>
    <property type="project" value="TreeGrafter"/>
</dbReference>
<feature type="compositionally biased region" description="Polar residues" evidence="10">
    <location>
        <begin position="314"/>
        <end position="328"/>
    </location>
</feature>
<evidence type="ECO:0000256" key="4">
    <source>
        <dbReference type="ARBA" id="ARBA00022701"/>
    </source>
</evidence>
<protein>
    <submittedName>
        <fullName evidence="11">Uncharacterized protein</fullName>
    </submittedName>
</protein>
<dbReference type="GO" id="GO:0017000">
    <property type="term" value="P:antibiotic biosynthetic process"/>
    <property type="evidence" value="ECO:0007669"/>
    <property type="project" value="UniProtKB-ARBA"/>
</dbReference>
<evidence type="ECO:0000256" key="8">
    <source>
        <dbReference type="ARBA" id="ARBA00023175"/>
    </source>
</evidence>
<dbReference type="AlphaFoldDB" id="A0A1V6SIP5"/>
<dbReference type="PANTHER" id="PTHR45783:SF3">
    <property type="entry name" value="KINESIN LIGHT CHAIN"/>
    <property type="match status" value="1"/>
</dbReference>
<evidence type="ECO:0000256" key="2">
    <source>
        <dbReference type="ARBA" id="ARBA00009622"/>
    </source>
</evidence>
<dbReference type="Proteomes" id="UP000191342">
    <property type="component" value="Unassembled WGS sequence"/>
</dbReference>
<feature type="region of interest" description="Disordered" evidence="10">
    <location>
        <begin position="293"/>
        <end position="335"/>
    </location>
</feature>
<evidence type="ECO:0000256" key="10">
    <source>
        <dbReference type="SAM" id="MobiDB-lite"/>
    </source>
</evidence>
<evidence type="ECO:0000256" key="5">
    <source>
        <dbReference type="ARBA" id="ARBA00022737"/>
    </source>
</evidence>
<dbReference type="SUPFAM" id="SSF52540">
    <property type="entry name" value="P-loop containing nucleoside triphosphate hydrolases"/>
    <property type="match status" value="1"/>
</dbReference>
<dbReference type="Gene3D" id="3.40.50.300">
    <property type="entry name" value="P-loop containing nucleotide triphosphate hydrolases"/>
    <property type="match status" value="1"/>
</dbReference>
<keyword evidence="6" id="KW-0802">TPR repeat</keyword>
<keyword evidence="3" id="KW-0963">Cytoplasm</keyword>